<name>A0A7C9UV86_9PROT</name>
<evidence type="ECO:0000313" key="2">
    <source>
        <dbReference type="Proteomes" id="UP000480684"/>
    </source>
</evidence>
<protein>
    <submittedName>
        <fullName evidence="1">Uncharacterized protein</fullName>
    </submittedName>
</protein>
<organism evidence="1 2">
    <name type="scientific">Magnetospirillum aberrantis SpK</name>
    <dbReference type="NCBI Taxonomy" id="908842"/>
    <lineage>
        <taxon>Bacteria</taxon>
        <taxon>Pseudomonadati</taxon>
        <taxon>Pseudomonadota</taxon>
        <taxon>Alphaproteobacteria</taxon>
        <taxon>Rhodospirillales</taxon>
        <taxon>Rhodospirillaceae</taxon>
        <taxon>Magnetospirillum</taxon>
    </lineage>
</organism>
<keyword evidence="2" id="KW-1185">Reference proteome</keyword>
<comment type="caution">
    <text evidence="1">The sequence shown here is derived from an EMBL/GenBank/DDBJ whole genome shotgun (WGS) entry which is preliminary data.</text>
</comment>
<proteinExistence type="predicted"/>
<gene>
    <name evidence="1" type="ORF">G4223_14110</name>
</gene>
<dbReference type="EMBL" id="JAAIYP010000039">
    <property type="protein sequence ID" value="NFV81248.1"/>
    <property type="molecule type" value="Genomic_DNA"/>
</dbReference>
<sequence length="66" mass="7205">MAEQEHRHCLNRLISITGLAEGMDHRQLAAAVDEALACNGRRACSSHLACSWLAADLAASLAKRYR</sequence>
<evidence type="ECO:0000313" key="1">
    <source>
        <dbReference type="EMBL" id="NFV81248.1"/>
    </source>
</evidence>
<accession>A0A7C9UV86</accession>
<reference evidence="1 2" key="1">
    <citation type="submission" date="2020-02" db="EMBL/GenBank/DDBJ databases">
        <authorList>
            <person name="Dziuba M."/>
            <person name="Kuznetsov B."/>
            <person name="Mardanov A."/>
            <person name="Ravin N."/>
            <person name="Grouzdev D."/>
        </authorList>
    </citation>
    <scope>NUCLEOTIDE SEQUENCE [LARGE SCALE GENOMIC DNA]</scope>
    <source>
        <strain evidence="1 2">SpK</strain>
    </source>
</reference>
<dbReference type="AlphaFoldDB" id="A0A7C9UV86"/>
<dbReference type="RefSeq" id="WP_163681012.1">
    <property type="nucleotide sequence ID" value="NZ_JAAIYP010000039.1"/>
</dbReference>
<dbReference type="Proteomes" id="UP000480684">
    <property type="component" value="Unassembled WGS sequence"/>
</dbReference>